<evidence type="ECO:0000256" key="6">
    <source>
        <dbReference type="ARBA" id="ARBA00022801"/>
    </source>
</evidence>
<evidence type="ECO:0000256" key="7">
    <source>
        <dbReference type="ARBA" id="ARBA00023211"/>
    </source>
</evidence>
<dbReference type="EC" id="3.5.3.1" evidence="2 9"/>
<dbReference type="InterPro" id="IPR006035">
    <property type="entry name" value="Ureohydrolase"/>
</dbReference>
<accession>A0ABZ0J123</accession>
<name>A0ABZ0J123_9BURK</name>
<dbReference type="PROSITE" id="PS01053">
    <property type="entry name" value="ARGINASE_1"/>
    <property type="match status" value="1"/>
</dbReference>
<dbReference type="InterPro" id="IPR014033">
    <property type="entry name" value="Arginase"/>
</dbReference>
<dbReference type="InterPro" id="IPR020855">
    <property type="entry name" value="Ureohydrolase_Mn_BS"/>
</dbReference>
<comment type="catalytic activity">
    <reaction evidence="8 12">
        <text>L-arginine + H2O = urea + L-ornithine</text>
        <dbReference type="Rhea" id="RHEA:20569"/>
        <dbReference type="ChEBI" id="CHEBI:15377"/>
        <dbReference type="ChEBI" id="CHEBI:16199"/>
        <dbReference type="ChEBI" id="CHEBI:32682"/>
        <dbReference type="ChEBI" id="CHEBI:46911"/>
        <dbReference type="EC" id="3.5.3.1"/>
    </reaction>
</comment>
<comment type="similarity">
    <text evidence="10 11">Belongs to the arginase family.</text>
</comment>
<dbReference type="GO" id="GO:0004053">
    <property type="term" value="F:arginase activity"/>
    <property type="evidence" value="ECO:0007669"/>
    <property type="project" value="UniProtKB-EC"/>
</dbReference>
<keyword evidence="6 11" id="KW-0378">Hydrolase</keyword>
<dbReference type="NCBIfam" id="TIGR01229">
    <property type="entry name" value="rocF_arginase"/>
    <property type="match status" value="1"/>
</dbReference>
<evidence type="ECO:0000256" key="9">
    <source>
        <dbReference type="NCBIfam" id="TIGR01229"/>
    </source>
</evidence>
<dbReference type="InterPro" id="IPR023696">
    <property type="entry name" value="Ureohydrolase_dom_sf"/>
</dbReference>
<keyword evidence="4 12" id="KW-0056">Arginine metabolism</keyword>
<dbReference type="PIRSF" id="PIRSF036979">
    <property type="entry name" value="Arginase"/>
    <property type="match status" value="1"/>
</dbReference>
<dbReference type="PANTHER" id="PTHR43782">
    <property type="entry name" value="ARGINASE"/>
    <property type="match status" value="1"/>
</dbReference>
<dbReference type="Proteomes" id="UP001303211">
    <property type="component" value="Chromosome"/>
</dbReference>
<dbReference type="Pfam" id="PF00491">
    <property type="entry name" value="Arginase"/>
    <property type="match status" value="1"/>
</dbReference>
<sequence length="303" mass="31474">MTELTLIGAPTDVGASVLGASMGPDALRIAGIARALQGLGLAVQDLGNLSGPGNPQAAPQGGFRHLVEVTRWNEAVFAATLSALQAGRLPLLMGGDHCLAIGSISAVARHCSARGRRLKVLWFDAHADANTPASSPSGNLHGMPVACLLGHGPAQLTQLAGAAAALQAQQITLVGVRSVDATEKSFVNTLGIEVYDMRSIDELGMRAVMQAALADVDENTHLHLSFDMDGLDPTIAPGVGTPVRGGPTYRETQLFMEMLADSGALGSVDIMELNPALDLRNQTAELAVDLLESLFGKSTLMRA</sequence>
<dbReference type="EMBL" id="CP136921">
    <property type="protein sequence ID" value="WOO31031.1"/>
    <property type="molecule type" value="Genomic_DNA"/>
</dbReference>
<evidence type="ECO:0000256" key="8">
    <source>
        <dbReference type="ARBA" id="ARBA00047391"/>
    </source>
</evidence>
<comment type="pathway">
    <text evidence="1">Nitrogen metabolism; urea cycle; L-ornithine and urea from L-arginine: step 1/1.</text>
</comment>
<organism evidence="13 14">
    <name type="scientific">Diaphorobacter limosus</name>
    <dbReference type="NCBI Taxonomy" id="3036128"/>
    <lineage>
        <taxon>Bacteria</taxon>
        <taxon>Pseudomonadati</taxon>
        <taxon>Pseudomonadota</taxon>
        <taxon>Betaproteobacteria</taxon>
        <taxon>Burkholderiales</taxon>
        <taxon>Comamonadaceae</taxon>
        <taxon>Diaphorobacter</taxon>
    </lineage>
</organism>
<evidence type="ECO:0000256" key="5">
    <source>
        <dbReference type="ARBA" id="ARBA00022723"/>
    </source>
</evidence>
<dbReference type="PANTHER" id="PTHR43782:SF3">
    <property type="entry name" value="ARGINASE"/>
    <property type="match status" value="1"/>
</dbReference>
<keyword evidence="14" id="KW-1185">Reference proteome</keyword>
<proteinExistence type="inferred from homology"/>
<reference evidence="13 14" key="1">
    <citation type="submission" date="2023-03" db="EMBL/GenBank/DDBJ databases">
        <title>Diaphorobacter basophil sp. nov., isolated from a sewage-treatment plant.</title>
        <authorList>
            <person name="Yang K."/>
        </authorList>
    </citation>
    <scope>NUCLEOTIDE SEQUENCE [LARGE SCALE GENOMIC DNA]</scope>
    <source>
        <strain evidence="13 14">Y-1</strain>
    </source>
</reference>
<comment type="cofactor">
    <cofactor evidence="12">
        <name>Mn(2+)</name>
        <dbReference type="ChEBI" id="CHEBI:29035"/>
    </cofactor>
    <text evidence="12">Binds 2 manganese ions per subunit.</text>
</comment>
<evidence type="ECO:0000256" key="3">
    <source>
        <dbReference type="ARBA" id="ARBA00018123"/>
    </source>
</evidence>
<dbReference type="Gene3D" id="3.40.800.10">
    <property type="entry name" value="Ureohydrolase domain"/>
    <property type="match status" value="1"/>
</dbReference>
<dbReference type="PRINTS" id="PR00116">
    <property type="entry name" value="ARGINASE"/>
</dbReference>
<dbReference type="CDD" id="cd09989">
    <property type="entry name" value="Arginase"/>
    <property type="match status" value="1"/>
</dbReference>
<dbReference type="RefSeq" id="WP_317700517.1">
    <property type="nucleotide sequence ID" value="NZ_CP136921.1"/>
</dbReference>
<protein>
    <recommendedName>
        <fullName evidence="3 9">Arginase</fullName>
        <ecNumber evidence="2 9">3.5.3.1</ecNumber>
    </recommendedName>
</protein>
<dbReference type="PROSITE" id="PS51409">
    <property type="entry name" value="ARGINASE_2"/>
    <property type="match status" value="1"/>
</dbReference>
<keyword evidence="7 12" id="KW-0464">Manganese</keyword>
<evidence type="ECO:0000256" key="4">
    <source>
        <dbReference type="ARBA" id="ARBA00022503"/>
    </source>
</evidence>
<evidence type="ECO:0000256" key="11">
    <source>
        <dbReference type="RuleBase" id="RU003684"/>
    </source>
</evidence>
<evidence type="ECO:0000256" key="12">
    <source>
        <dbReference type="RuleBase" id="RU361159"/>
    </source>
</evidence>
<keyword evidence="5 12" id="KW-0479">Metal-binding</keyword>
<evidence type="ECO:0000256" key="2">
    <source>
        <dbReference type="ARBA" id="ARBA00012168"/>
    </source>
</evidence>
<gene>
    <name evidence="13" type="primary">rocF</name>
    <name evidence="13" type="ORF">P4826_11450</name>
</gene>
<evidence type="ECO:0000313" key="13">
    <source>
        <dbReference type="EMBL" id="WOO31031.1"/>
    </source>
</evidence>
<evidence type="ECO:0000313" key="14">
    <source>
        <dbReference type="Proteomes" id="UP001303211"/>
    </source>
</evidence>
<evidence type="ECO:0000256" key="10">
    <source>
        <dbReference type="PROSITE-ProRule" id="PRU00742"/>
    </source>
</evidence>
<evidence type="ECO:0000256" key="1">
    <source>
        <dbReference type="ARBA" id="ARBA00005098"/>
    </source>
</evidence>
<dbReference type="SUPFAM" id="SSF52768">
    <property type="entry name" value="Arginase/deacetylase"/>
    <property type="match status" value="1"/>
</dbReference>